<dbReference type="PANTHER" id="PTHR43775:SF37">
    <property type="entry name" value="SI:DKEY-61P9.11"/>
    <property type="match status" value="1"/>
</dbReference>
<protein>
    <submittedName>
        <fullName evidence="4">Thioesterase domain-containing protein</fullName>
    </submittedName>
</protein>
<evidence type="ECO:0000313" key="4">
    <source>
        <dbReference type="EMBL" id="UUY06265.1"/>
    </source>
</evidence>
<dbReference type="PANTHER" id="PTHR43775">
    <property type="entry name" value="FATTY ACID SYNTHASE"/>
    <property type="match status" value="1"/>
</dbReference>
<evidence type="ECO:0000259" key="3">
    <source>
        <dbReference type="PROSITE" id="PS50075"/>
    </source>
</evidence>
<dbReference type="EMBL" id="CP088295">
    <property type="protein sequence ID" value="UUY06265.1"/>
    <property type="molecule type" value="Genomic_DNA"/>
</dbReference>
<keyword evidence="1" id="KW-0596">Phosphopantetheine</keyword>
<dbReference type="InterPro" id="IPR009081">
    <property type="entry name" value="PP-bd_ACP"/>
</dbReference>
<dbReference type="InterPro" id="IPR020806">
    <property type="entry name" value="PKS_PP-bd"/>
</dbReference>
<dbReference type="InterPro" id="IPR006162">
    <property type="entry name" value="Ppantetheine_attach_site"/>
</dbReference>
<dbReference type="SMART" id="SM00823">
    <property type="entry name" value="PKS_PP"/>
    <property type="match status" value="1"/>
</dbReference>
<evidence type="ECO:0000256" key="1">
    <source>
        <dbReference type="ARBA" id="ARBA00022450"/>
    </source>
</evidence>
<sequence>MQLTFLELGFDSLVTLELRKRLQALTGLALPTTVLFDHPTPAALVAHLVGELGGSVEPEPAAGTANGNGSGAHGGVLDGLFRRACRLHRTRDAIAIAEAHARLRPRFGVSHHRRQAPTAIPLAQGPAEPLVACIPSLIASSGPHEYARFAKAFADRREVIAVPVPGFMPDELLPSRIDAAAGAQAITIAEHAQGRPVALVGFSTGGLLAHAVAVELARIGAPAASVALIDTYTTETMLPIADLVFDRMLDGNGAHPAVDDDRLGTMGVYLGLLAAWTPPPRAAPTLLVKATEPVPGLVRVGDWTASWPQRDAVANLPGTHFTILEDHAETTARAVEDWVARHPAAVAPSARHRFRLRVR</sequence>
<dbReference type="Proteomes" id="UP001058860">
    <property type="component" value="Chromosome"/>
</dbReference>
<dbReference type="InterPro" id="IPR001031">
    <property type="entry name" value="Thioesterase"/>
</dbReference>
<dbReference type="InterPro" id="IPR036736">
    <property type="entry name" value="ACP-like_sf"/>
</dbReference>
<dbReference type="InterPro" id="IPR029058">
    <property type="entry name" value="AB_hydrolase_fold"/>
</dbReference>
<dbReference type="PROSITE" id="PS50075">
    <property type="entry name" value="CARRIER"/>
    <property type="match status" value="1"/>
</dbReference>
<dbReference type="InterPro" id="IPR050091">
    <property type="entry name" value="PKS_NRPS_Biosynth_Enz"/>
</dbReference>
<organism evidence="4 5">
    <name type="scientific">Svornostia abyssi</name>
    <dbReference type="NCBI Taxonomy" id="2898438"/>
    <lineage>
        <taxon>Bacteria</taxon>
        <taxon>Bacillati</taxon>
        <taxon>Actinomycetota</taxon>
        <taxon>Thermoleophilia</taxon>
        <taxon>Solirubrobacterales</taxon>
        <taxon>Baekduiaceae</taxon>
        <taxon>Svornostia</taxon>
    </lineage>
</organism>
<evidence type="ECO:0000256" key="2">
    <source>
        <dbReference type="ARBA" id="ARBA00022553"/>
    </source>
</evidence>
<keyword evidence="2" id="KW-0597">Phosphoprotein</keyword>
<gene>
    <name evidence="4" type="ORF">LRS13_05765</name>
</gene>
<dbReference type="SUPFAM" id="SSF53474">
    <property type="entry name" value="alpha/beta-Hydrolases"/>
    <property type="match status" value="1"/>
</dbReference>
<dbReference type="SMART" id="SM00824">
    <property type="entry name" value="PKS_TE"/>
    <property type="match status" value="1"/>
</dbReference>
<dbReference type="PROSITE" id="PS00012">
    <property type="entry name" value="PHOSPHOPANTETHEINE"/>
    <property type="match status" value="1"/>
</dbReference>
<accession>A0ABY5PP26</accession>
<evidence type="ECO:0000313" key="5">
    <source>
        <dbReference type="Proteomes" id="UP001058860"/>
    </source>
</evidence>
<proteinExistence type="predicted"/>
<dbReference type="Gene3D" id="1.10.1200.10">
    <property type="entry name" value="ACP-like"/>
    <property type="match status" value="1"/>
</dbReference>
<dbReference type="Gene3D" id="3.40.50.1820">
    <property type="entry name" value="alpha/beta hydrolase"/>
    <property type="match status" value="1"/>
</dbReference>
<feature type="domain" description="Carrier" evidence="3">
    <location>
        <begin position="1"/>
        <end position="52"/>
    </location>
</feature>
<dbReference type="Pfam" id="PF00975">
    <property type="entry name" value="Thioesterase"/>
    <property type="match status" value="1"/>
</dbReference>
<dbReference type="InterPro" id="IPR020802">
    <property type="entry name" value="TesA-like"/>
</dbReference>
<reference evidence="5" key="1">
    <citation type="submission" date="2021-11" db="EMBL/GenBank/DDBJ databases">
        <title>Cultivation dependent microbiological survey of springs from the worlds oldest radium mine currently devoted to the extraction of radon-saturated water.</title>
        <authorList>
            <person name="Kapinusova G."/>
            <person name="Smrhova T."/>
            <person name="Strejcek M."/>
            <person name="Suman J."/>
            <person name="Jani K."/>
            <person name="Pajer P."/>
            <person name="Uhlik O."/>
        </authorList>
    </citation>
    <scope>NUCLEOTIDE SEQUENCE [LARGE SCALE GENOMIC DNA]</scope>
    <source>
        <strain evidence="5">J379</strain>
    </source>
</reference>
<keyword evidence="5" id="KW-1185">Reference proteome</keyword>
<name>A0ABY5PP26_9ACTN</name>
<dbReference type="Pfam" id="PF00550">
    <property type="entry name" value="PP-binding"/>
    <property type="match status" value="1"/>
</dbReference>